<organism evidence="3 4">
    <name type="scientific">Streptomyces phaeofaciens</name>
    <dbReference type="NCBI Taxonomy" id="68254"/>
    <lineage>
        <taxon>Bacteria</taxon>
        <taxon>Bacillati</taxon>
        <taxon>Actinomycetota</taxon>
        <taxon>Actinomycetes</taxon>
        <taxon>Kitasatosporales</taxon>
        <taxon>Streptomycetaceae</taxon>
        <taxon>Streptomyces</taxon>
    </lineage>
</organism>
<dbReference type="EMBL" id="BMSA01000018">
    <property type="protein sequence ID" value="GGT71210.1"/>
    <property type="molecule type" value="Genomic_DNA"/>
</dbReference>
<dbReference type="Pfam" id="PF07883">
    <property type="entry name" value="Cupin_2"/>
    <property type="match status" value="1"/>
</dbReference>
<dbReference type="Gene3D" id="2.60.120.10">
    <property type="entry name" value="Jelly Rolls"/>
    <property type="match status" value="1"/>
</dbReference>
<dbReference type="SUPFAM" id="SSF51182">
    <property type="entry name" value="RmlC-like cupins"/>
    <property type="match status" value="1"/>
</dbReference>
<evidence type="ECO:0000259" key="2">
    <source>
        <dbReference type="Pfam" id="PF07883"/>
    </source>
</evidence>
<reference evidence="3" key="2">
    <citation type="submission" date="2020-09" db="EMBL/GenBank/DDBJ databases">
        <authorList>
            <person name="Sun Q."/>
            <person name="Ohkuma M."/>
        </authorList>
    </citation>
    <scope>NUCLEOTIDE SEQUENCE</scope>
    <source>
        <strain evidence="3">JCM 4125</strain>
    </source>
</reference>
<feature type="region of interest" description="Disordered" evidence="1">
    <location>
        <begin position="156"/>
        <end position="214"/>
    </location>
</feature>
<dbReference type="Proteomes" id="UP000646776">
    <property type="component" value="Unassembled WGS sequence"/>
</dbReference>
<sequence>MWVRLPRWGVEPTSPLRGPAPASAQCNPPDLLEDTFGSGAATGAHHHGDQETVLYVISGTARYRWSDKLENVAEAGPGKFVFIPAQVVHQEINASSESEAARAVVRSGVDPSSSTCPLDEYAEPAVLLGVPGRVRRQRGAASSRRVIATASRADGTTLWPVPLPPGAAPSSLSPARLGSITGESRRPDTGRNADGGSSCWAAGWKVPGRSDGAS</sequence>
<dbReference type="InterPro" id="IPR013096">
    <property type="entry name" value="Cupin_2"/>
</dbReference>
<protein>
    <recommendedName>
        <fullName evidence="2">Cupin type-2 domain-containing protein</fullName>
    </recommendedName>
</protein>
<evidence type="ECO:0000313" key="4">
    <source>
        <dbReference type="Proteomes" id="UP000646776"/>
    </source>
</evidence>
<feature type="region of interest" description="Disordered" evidence="1">
    <location>
        <begin position="13"/>
        <end position="45"/>
    </location>
</feature>
<evidence type="ECO:0000256" key="1">
    <source>
        <dbReference type="SAM" id="MobiDB-lite"/>
    </source>
</evidence>
<gene>
    <name evidence="3" type="ORF">GCM10010226_56430</name>
</gene>
<evidence type="ECO:0000313" key="3">
    <source>
        <dbReference type="EMBL" id="GGT71210.1"/>
    </source>
</evidence>
<name>A0A918HJZ4_9ACTN</name>
<dbReference type="PANTHER" id="PTHR40112">
    <property type="entry name" value="H2HPP ISOMERASE"/>
    <property type="match status" value="1"/>
</dbReference>
<accession>A0A918HJZ4</accession>
<reference evidence="3" key="1">
    <citation type="journal article" date="2014" name="Int. J. Syst. Evol. Microbiol.">
        <title>Complete genome sequence of Corynebacterium casei LMG S-19264T (=DSM 44701T), isolated from a smear-ripened cheese.</title>
        <authorList>
            <consortium name="US DOE Joint Genome Institute (JGI-PGF)"/>
            <person name="Walter F."/>
            <person name="Albersmeier A."/>
            <person name="Kalinowski J."/>
            <person name="Ruckert C."/>
        </authorList>
    </citation>
    <scope>NUCLEOTIDE SEQUENCE</scope>
    <source>
        <strain evidence="3">JCM 4125</strain>
    </source>
</reference>
<feature type="compositionally biased region" description="Low complexity" evidence="1">
    <location>
        <begin position="168"/>
        <end position="179"/>
    </location>
</feature>
<keyword evidence="4" id="KW-1185">Reference proteome</keyword>
<feature type="domain" description="Cupin type-2" evidence="2">
    <location>
        <begin position="36"/>
        <end position="99"/>
    </location>
</feature>
<dbReference type="InterPro" id="IPR052535">
    <property type="entry name" value="Bacilysin_H2HPP_isomerase"/>
</dbReference>
<proteinExistence type="predicted"/>
<dbReference type="InterPro" id="IPR014710">
    <property type="entry name" value="RmlC-like_jellyroll"/>
</dbReference>
<comment type="caution">
    <text evidence="3">The sequence shown here is derived from an EMBL/GenBank/DDBJ whole genome shotgun (WGS) entry which is preliminary data.</text>
</comment>
<dbReference type="AlphaFoldDB" id="A0A918HJZ4"/>
<dbReference type="PANTHER" id="PTHR40112:SF1">
    <property type="entry name" value="H2HPP ISOMERASE"/>
    <property type="match status" value="1"/>
</dbReference>
<dbReference type="RefSeq" id="WP_229870644.1">
    <property type="nucleotide sequence ID" value="NZ_BMSA01000018.1"/>
</dbReference>
<dbReference type="InterPro" id="IPR011051">
    <property type="entry name" value="RmlC_Cupin_sf"/>
</dbReference>